<gene>
    <name evidence="2" type="ORF">SAMN05443636_1571</name>
</gene>
<reference evidence="2 3" key="1">
    <citation type="submission" date="2016-11" db="EMBL/GenBank/DDBJ databases">
        <authorList>
            <person name="Jaros S."/>
            <person name="Januszkiewicz K."/>
            <person name="Wedrychowicz H."/>
        </authorList>
    </citation>
    <scope>NUCLEOTIDE SEQUENCE [LARGE SCALE GENOMIC DNA]</scope>
    <source>
        <strain evidence="2 3">DSM 9297</strain>
    </source>
</reference>
<dbReference type="Gene3D" id="1.10.10.10">
    <property type="entry name" value="Winged helix-like DNA-binding domain superfamily/Winged helix DNA-binding domain"/>
    <property type="match status" value="1"/>
</dbReference>
<evidence type="ECO:0000313" key="3">
    <source>
        <dbReference type="Proteomes" id="UP000184357"/>
    </source>
</evidence>
<name>A0A1M5PEQ0_9EURY</name>
<dbReference type="EMBL" id="FQWV01000003">
    <property type="protein sequence ID" value="SHH00240.1"/>
    <property type="molecule type" value="Genomic_DNA"/>
</dbReference>
<proteinExistence type="predicted"/>
<sequence length="104" mass="11525">MAGTGPQSSSDETTPEIVTTDDILDGDPRIEGHRIGVYHVYQRYVDGDDTPEEIATSYDISVAEVHAALAYAFSHPEKMRAIEARNQSVYEEQVANRLVPDETD</sequence>
<dbReference type="InterPro" id="IPR009057">
    <property type="entry name" value="Homeodomain-like_sf"/>
</dbReference>
<feature type="compositionally biased region" description="Polar residues" evidence="1">
    <location>
        <begin position="1"/>
        <end position="12"/>
    </location>
</feature>
<accession>A0A1M5PEQ0</accession>
<dbReference type="Proteomes" id="UP000184357">
    <property type="component" value="Unassembled WGS sequence"/>
</dbReference>
<dbReference type="SUPFAM" id="SSF46689">
    <property type="entry name" value="Homeodomain-like"/>
    <property type="match status" value="1"/>
</dbReference>
<dbReference type="AlphaFoldDB" id="A0A1M5PEQ0"/>
<dbReference type="PANTHER" id="PTHR34849:SF1">
    <property type="entry name" value="SLR0770 PROTEIN"/>
    <property type="match status" value="1"/>
</dbReference>
<dbReference type="Pfam" id="PF04255">
    <property type="entry name" value="DUF433"/>
    <property type="match status" value="1"/>
</dbReference>
<evidence type="ECO:0000313" key="2">
    <source>
        <dbReference type="EMBL" id="SHH00240.1"/>
    </source>
</evidence>
<keyword evidence="3" id="KW-1185">Reference proteome</keyword>
<organism evidence="2 3">
    <name type="scientific">Halobaculum gomorrense</name>
    <dbReference type="NCBI Taxonomy" id="43928"/>
    <lineage>
        <taxon>Archaea</taxon>
        <taxon>Methanobacteriati</taxon>
        <taxon>Methanobacteriota</taxon>
        <taxon>Stenosarchaea group</taxon>
        <taxon>Halobacteria</taxon>
        <taxon>Halobacteriales</taxon>
        <taxon>Haloferacaceae</taxon>
        <taxon>Halobaculum</taxon>
    </lineage>
</organism>
<dbReference type="InterPro" id="IPR007367">
    <property type="entry name" value="DUF433"/>
</dbReference>
<dbReference type="InterPro" id="IPR036388">
    <property type="entry name" value="WH-like_DNA-bd_sf"/>
</dbReference>
<feature type="region of interest" description="Disordered" evidence="1">
    <location>
        <begin position="1"/>
        <end position="26"/>
    </location>
</feature>
<dbReference type="PANTHER" id="PTHR34849">
    <property type="entry name" value="SSL5025 PROTEIN"/>
    <property type="match status" value="1"/>
</dbReference>
<evidence type="ECO:0000256" key="1">
    <source>
        <dbReference type="SAM" id="MobiDB-lite"/>
    </source>
</evidence>
<protein>
    <submittedName>
        <fullName evidence="2">Uncharacterized conserved protein, DUF433 family</fullName>
    </submittedName>
</protein>